<keyword evidence="3" id="KW-1185">Reference proteome</keyword>
<organism evidence="2 3">
    <name type="scientific">Acidicapsa dinghuensis</name>
    <dbReference type="NCBI Taxonomy" id="2218256"/>
    <lineage>
        <taxon>Bacteria</taxon>
        <taxon>Pseudomonadati</taxon>
        <taxon>Acidobacteriota</taxon>
        <taxon>Terriglobia</taxon>
        <taxon>Terriglobales</taxon>
        <taxon>Acidobacteriaceae</taxon>
        <taxon>Acidicapsa</taxon>
    </lineage>
</organism>
<feature type="signal peptide" evidence="1">
    <location>
        <begin position="1"/>
        <end position="17"/>
    </location>
</feature>
<dbReference type="Proteomes" id="UP001596091">
    <property type="component" value="Unassembled WGS sequence"/>
</dbReference>
<evidence type="ECO:0000256" key="1">
    <source>
        <dbReference type="SAM" id="SignalP"/>
    </source>
</evidence>
<sequence length="265" mass="29008">MLRATLSLILAASFAFASPQISAQSAPASTDLPAFDAATIKPPDPNAGRIAGFYGKPGGRVFFGGNLRMLIECAFNLQDYQLTGGRDRADSQWFEINAVPPETSPSRNIRVGNAEPSADQRLMLQSLLRDRFAFKFHMETKQGEVYILTRGKKPLQLKPPKDPTADPRAIVVLKQGGIADGEAEGTNTTTDYLAKMLSRYLRLPVLNQTNITGSYDYYLPPNDPENQDAVTDILGVVDRLGLKIKHGRAPIQTLVIDHVEQPTAN</sequence>
<feature type="chain" id="PRO_5047107681" evidence="1">
    <location>
        <begin position="18"/>
        <end position="265"/>
    </location>
</feature>
<dbReference type="EMBL" id="JBHSPH010000001">
    <property type="protein sequence ID" value="MFC5860719.1"/>
    <property type="molecule type" value="Genomic_DNA"/>
</dbReference>
<dbReference type="InterPro" id="IPR017801">
    <property type="entry name" value="DUF3738"/>
</dbReference>
<dbReference type="Pfam" id="PF12543">
    <property type="entry name" value="DUF3738"/>
    <property type="match status" value="1"/>
</dbReference>
<gene>
    <name evidence="2" type="ORF">ACFPT7_00275</name>
</gene>
<proteinExistence type="predicted"/>
<dbReference type="RefSeq" id="WP_263335279.1">
    <property type="nucleotide sequence ID" value="NZ_JAGSYH010000002.1"/>
</dbReference>
<protein>
    <submittedName>
        <fullName evidence="2">TIGR03435 family protein</fullName>
    </submittedName>
</protein>
<dbReference type="NCBIfam" id="TIGR03435">
    <property type="entry name" value="Soli_TIGR03435"/>
    <property type="match status" value="1"/>
</dbReference>
<keyword evidence="1" id="KW-0732">Signal</keyword>
<evidence type="ECO:0000313" key="3">
    <source>
        <dbReference type="Proteomes" id="UP001596091"/>
    </source>
</evidence>
<comment type="caution">
    <text evidence="2">The sequence shown here is derived from an EMBL/GenBank/DDBJ whole genome shotgun (WGS) entry which is preliminary data.</text>
</comment>
<reference evidence="3" key="1">
    <citation type="journal article" date="2019" name="Int. J. Syst. Evol. Microbiol.">
        <title>The Global Catalogue of Microorganisms (GCM) 10K type strain sequencing project: providing services to taxonomists for standard genome sequencing and annotation.</title>
        <authorList>
            <consortium name="The Broad Institute Genomics Platform"/>
            <consortium name="The Broad Institute Genome Sequencing Center for Infectious Disease"/>
            <person name="Wu L."/>
            <person name="Ma J."/>
        </authorList>
    </citation>
    <scope>NUCLEOTIDE SEQUENCE [LARGE SCALE GENOMIC DNA]</scope>
    <source>
        <strain evidence="3">JCM 4087</strain>
    </source>
</reference>
<evidence type="ECO:0000313" key="2">
    <source>
        <dbReference type="EMBL" id="MFC5860719.1"/>
    </source>
</evidence>
<accession>A0ABW1E8T5</accession>
<name>A0ABW1E8T5_9BACT</name>